<dbReference type="AlphaFoldDB" id="A0AAD7D6C4"/>
<comment type="caution">
    <text evidence="1">The sequence shown here is derived from an EMBL/GenBank/DDBJ whole genome shotgun (WGS) entry which is preliminary data.</text>
</comment>
<dbReference type="EMBL" id="JARKIE010000117">
    <property type="protein sequence ID" value="KAJ7681471.1"/>
    <property type="molecule type" value="Genomic_DNA"/>
</dbReference>
<gene>
    <name evidence="1" type="ORF">B0H17DRAFT_1138371</name>
</gene>
<proteinExistence type="predicted"/>
<reference evidence="1" key="1">
    <citation type="submission" date="2023-03" db="EMBL/GenBank/DDBJ databases">
        <title>Massive genome expansion in bonnet fungi (Mycena s.s.) driven by repeated elements and novel gene families across ecological guilds.</title>
        <authorList>
            <consortium name="Lawrence Berkeley National Laboratory"/>
            <person name="Harder C.B."/>
            <person name="Miyauchi S."/>
            <person name="Viragh M."/>
            <person name="Kuo A."/>
            <person name="Thoen E."/>
            <person name="Andreopoulos B."/>
            <person name="Lu D."/>
            <person name="Skrede I."/>
            <person name="Drula E."/>
            <person name="Henrissat B."/>
            <person name="Morin E."/>
            <person name="Kohler A."/>
            <person name="Barry K."/>
            <person name="LaButti K."/>
            <person name="Morin E."/>
            <person name="Salamov A."/>
            <person name="Lipzen A."/>
            <person name="Mereny Z."/>
            <person name="Hegedus B."/>
            <person name="Baldrian P."/>
            <person name="Stursova M."/>
            <person name="Weitz H."/>
            <person name="Taylor A."/>
            <person name="Grigoriev I.V."/>
            <person name="Nagy L.G."/>
            <person name="Martin F."/>
            <person name="Kauserud H."/>
        </authorList>
    </citation>
    <scope>NUCLEOTIDE SEQUENCE</scope>
    <source>
        <strain evidence="1">CBHHK067</strain>
    </source>
</reference>
<name>A0AAD7D6C4_MYCRO</name>
<protein>
    <submittedName>
        <fullName evidence="1">Uncharacterized protein</fullName>
    </submittedName>
</protein>
<organism evidence="1 2">
    <name type="scientific">Mycena rosella</name>
    <name type="common">Pink bonnet</name>
    <name type="synonym">Agaricus rosellus</name>
    <dbReference type="NCBI Taxonomy" id="1033263"/>
    <lineage>
        <taxon>Eukaryota</taxon>
        <taxon>Fungi</taxon>
        <taxon>Dikarya</taxon>
        <taxon>Basidiomycota</taxon>
        <taxon>Agaricomycotina</taxon>
        <taxon>Agaricomycetes</taxon>
        <taxon>Agaricomycetidae</taxon>
        <taxon>Agaricales</taxon>
        <taxon>Marasmiineae</taxon>
        <taxon>Mycenaceae</taxon>
        <taxon>Mycena</taxon>
    </lineage>
</organism>
<accession>A0AAD7D6C4</accession>
<sequence>MGEVADMVLNLLNASNASSKVVRVLPNDPNKWLRKRKLALFVWKYHVFSFENELTTDLDLNRHCNPTQDLGYAALLWPTGGTGPVWVTVPIRIELEDQRTIFNCGQWLGGTDMDNLETATLSITTMKGGVEETHTLTIMHATQEVSTKHPVNSSILVLNMSWNYWGIHRLRHIHTQTHCLRRVQINTWRVPRSPGPPIVDISVPRHTAWEAQRCPPPTYMRTALRTDDDTAGPAPIAYAALSAERPAPPSELYRAGNTPSHLVEYYRAHYLVRMHRQRIRGPPVGLRSPEQNVPHPAAKCARIKPAVLSLLPIPPSPTSSGNTRYDCNDVGGEEQGWWWYGRKNGFADITIIWLVASELNADSVASRLISPDWRVFPESVATHRNSTIRVRRAVPRPLPQVNMLVHVSWDRRRWMEGDGGSGGSGGGGDLHPSWCTFHGTAGSGWRVMEAAEAAEVEETSIPAYQIVGTHFMEPQAVDGG</sequence>
<dbReference type="Proteomes" id="UP001221757">
    <property type="component" value="Unassembled WGS sequence"/>
</dbReference>
<keyword evidence="2" id="KW-1185">Reference proteome</keyword>
<evidence type="ECO:0000313" key="1">
    <source>
        <dbReference type="EMBL" id="KAJ7681471.1"/>
    </source>
</evidence>
<evidence type="ECO:0000313" key="2">
    <source>
        <dbReference type="Proteomes" id="UP001221757"/>
    </source>
</evidence>